<sequence>MAKSLINSDLIERLQVDGYAYRSCKEVEWMMCDTVEGWPVQQRYAEIKRIRDWLSLYLMQRKACFYHL</sequence>
<dbReference type="EMBL" id="BMNW01000009">
    <property type="protein sequence ID" value="GGM22403.1"/>
    <property type="molecule type" value="Genomic_DNA"/>
</dbReference>
<gene>
    <name evidence="1" type="ORF">GCM10009425_36520</name>
</gene>
<dbReference type="Proteomes" id="UP000616499">
    <property type="component" value="Unassembled WGS sequence"/>
</dbReference>
<accession>A0ABQ2H011</accession>
<protein>
    <submittedName>
        <fullName evidence="1">Uncharacterized protein</fullName>
    </submittedName>
</protein>
<evidence type="ECO:0000313" key="2">
    <source>
        <dbReference type="Proteomes" id="UP000616499"/>
    </source>
</evidence>
<name>A0ABQ2H011_9PSED</name>
<proteinExistence type="predicted"/>
<comment type="caution">
    <text evidence="1">The sequence shown here is derived from an EMBL/GenBank/DDBJ whole genome shotgun (WGS) entry which is preliminary data.</text>
</comment>
<organism evidence="1 2">
    <name type="scientific">Pseudomonas asuensis</name>
    <dbReference type="NCBI Taxonomy" id="1825787"/>
    <lineage>
        <taxon>Bacteria</taxon>
        <taxon>Pseudomonadati</taxon>
        <taxon>Pseudomonadota</taxon>
        <taxon>Gammaproteobacteria</taxon>
        <taxon>Pseudomonadales</taxon>
        <taxon>Pseudomonadaceae</taxon>
        <taxon>Pseudomonas</taxon>
    </lineage>
</organism>
<reference evidence="2" key="1">
    <citation type="journal article" date="2019" name="Int. J. Syst. Evol. Microbiol.">
        <title>The Global Catalogue of Microorganisms (GCM) 10K type strain sequencing project: providing services to taxonomists for standard genome sequencing and annotation.</title>
        <authorList>
            <consortium name="The Broad Institute Genomics Platform"/>
            <consortium name="The Broad Institute Genome Sequencing Center for Infectious Disease"/>
            <person name="Wu L."/>
            <person name="Ma J."/>
        </authorList>
    </citation>
    <scope>NUCLEOTIDE SEQUENCE [LARGE SCALE GENOMIC DNA]</scope>
    <source>
        <strain evidence="2">JCM 13501</strain>
    </source>
</reference>
<keyword evidence="2" id="KW-1185">Reference proteome</keyword>
<evidence type="ECO:0000313" key="1">
    <source>
        <dbReference type="EMBL" id="GGM22403.1"/>
    </source>
</evidence>